<dbReference type="GO" id="GO:0046872">
    <property type="term" value="F:metal ion binding"/>
    <property type="evidence" value="ECO:0007669"/>
    <property type="project" value="UniProtKB-KW"/>
</dbReference>
<feature type="region of interest" description="Disordered" evidence="10">
    <location>
        <begin position="310"/>
        <end position="334"/>
    </location>
</feature>
<keyword evidence="9" id="KW-0411">Iron-sulfur</keyword>
<keyword evidence="5" id="KW-0479">Metal-binding</keyword>
<dbReference type="InterPro" id="IPR027394">
    <property type="entry name" value="Cytochrome-c3_hydrogenase_C"/>
</dbReference>
<reference evidence="13" key="1">
    <citation type="submission" date="2016-10" db="EMBL/GenBank/DDBJ databases">
        <title>Sequence of Gallionella enrichment culture.</title>
        <authorList>
            <person name="Poehlein A."/>
            <person name="Muehling M."/>
            <person name="Daniel R."/>
        </authorList>
    </citation>
    <scope>NUCLEOTIDE SEQUENCE</scope>
</reference>
<dbReference type="InterPro" id="IPR037024">
    <property type="entry name" value="NiFe_Hase_small_N_sf"/>
</dbReference>
<dbReference type="PANTHER" id="PTHR30013">
    <property type="entry name" value="NIFE / NIFESE HYDROGENASE SMALL SUBUNIT FAMILY MEMBER"/>
    <property type="match status" value="1"/>
</dbReference>
<dbReference type="PIRSF" id="PIRSF000310">
    <property type="entry name" value="NiFe_hyd_ssu"/>
    <property type="match status" value="1"/>
</dbReference>
<keyword evidence="8" id="KW-0408">Iron</keyword>
<evidence type="ECO:0000256" key="8">
    <source>
        <dbReference type="ARBA" id="ARBA00023004"/>
    </source>
</evidence>
<dbReference type="Gene3D" id="3.40.50.700">
    <property type="entry name" value="NADH:ubiquinone oxidoreductase-like, 20kDa subunit"/>
    <property type="match status" value="1"/>
</dbReference>
<keyword evidence="6" id="KW-0732">Signal</keyword>
<dbReference type="InterPro" id="IPR001821">
    <property type="entry name" value="NiFe_hydrogenase_ssu"/>
</dbReference>
<evidence type="ECO:0000256" key="6">
    <source>
        <dbReference type="ARBA" id="ARBA00022729"/>
    </source>
</evidence>
<dbReference type="InterPro" id="IPR037148">
    <property type="entry name" value="NiFe-Hase_small_C_sf"/>
</dbReference>
<keyword evidence="7 13" id="KW-0560">Oxidoreductase</keyword>
<dbReference type="GO" id="GO:0051539">
    <property type="term" value="F:4 iron, 4 sulfur cluster binding"/>
    <property type="evidence" value="ECO:0007669"/>
    <property type="project" value="UniProtKB-KW"/>
</dbReference>
<gene>
    <name evidence="13" type="ORF">GALL_336590</name>
</gene>
<dbReference type="Gene3D" id="4.10.480.10">
    <property type="entry name" value="Cytochrome-c3 hydrogenase, C-terminal domain"/>
    <property type="match status" value="1"/>
</dbReference>
<protein>
    <submittedName>
        <fullName evidence="13">Periplasmic [NiFeSe] hydrogenase small subunit</fullName>
        <ecNumber evidence="13">1.12.99.6</ecNumber>
    </submittedName>
</protein>
<dbReference type="GO" id="GO:0016020">
    <property type="term" value="C:membrane"/>
    <property type="evidence" value="ECO:0007669"/>
    <property type="project" value="TreeGrafter"/>
</dbReference>
<keyword evidence="4" id="KW-0004">4Fe-4S</keyword>
<dbReference type="Pfam" id="PF01058">
    <property type="entry name" value="Oxidored_q6"/>
    <property type="match status" value="1"/>
</dbReference>
<evidence type="ECO:0000256" key="1">
    <source>
        <dbReference type="ARBA" id="ARBA00001966"/>
    </source>
</evidence>
<dbReference type="GO" id="GO:0008901">
    <property type="term" value="F:ferredoxin hydrogenase activity"/>
    <property type="evidence" value="ECO:0007669"/>
    <property type="project" value="InterPro"/>
</dbReference>
<dbReference type="InterPro" id="IPR006137">
    <property type="entry name" value="NADH_UbQ_OxRdtase-like_20kDa"/>
</dbReference>
<dbReference type="EMBL" id="MLJW01000612">
    <property type="protein sequence ID" value="OIQ84518.1"/>
    <property type="molecule type" value="Genomic_DNA"/>
</dbReference>
<organism evidence="13">
    <name type="scientific">mine drainage metagenome</name>
    <dbReference type="NCBI Taxonomy" id="410659"/>
    <lineage>
        <taxon>unclassified sequences</taxon>
        <taxon>metagenomes</taxon>
        <taxon>ecological metagenomes</taxon>
    </lineage>
</organism>
<sequence>MDNTPPITLLWLQAASCGGCTMSALGAEPAPLAEALAQAGIRLLWHPSLSEESGGQARDILERCRSGALSLDLLCVEGAVLRGPSGSGRFQILSGTGRPMAWWVSELAARAAHVVAVGSCAAFGAMPSANPLTEAVGLQYAGDELGGLLGDSWAGRGGVPVVNVAGCAPHPGWLLETLLALAQGLLRPTDLDSLGRPRFWANHLAHHGCARNEYYEFKASAARPSHLGCLMENLGCKATQAPGDCNMRIWNGSSGACTNAGFTCIGCTMPGFEEPGAAFLETPKVAGIPVGLPVDMPKAWFVALSALSKSATPERVRKNSREDRVVIAPRRRQP</sequence>
<dbReference type="EC" id="1.12.99.6" evidence="13"/>
<dbReference type="Pfam" id="PF14720">
    <property type="entry name" value="NiFe_hyd_SSU_C"/>
    <property type="match status" value="1"/>
</dbReference>
<dbReference type="AlphaFoldDB" id="A0A1J5QLZ5"/>
<dbReference type="PANTHER" id="PTHR30013:SF5">
    <property type="entry name" value="HYDROGENASE SMALL SUBUNIT"/>
    <property type="match status" value="1"/>
</dbReference>
<evidence type="ECO:0000313" key="13">
    <source>
        <dbReference type="EMBL" id="OIQ84518.1"/>
    </source>
</evidence>
<evidence type="ECO:0000256" key="7">
    <source>
        <dbReference type="ARBA" id="ARBA00023002"/>
    </source>
</evidence>
<evidence type="ECO:0000256" key="9">
    <source>
        <dbReference type="ARBA" id="ARBA00023014"/>
    </source>
</evidence>
<evidence type="ECO:0000256" key="3">
    <source>
        <dbReference type="ARBA" id="ARBA00006605"/>
    </source>
</evidence>
<feature type="domain" description="Cytochrome-c3 hydrogenase C-terminal" evidence="12">
    <location>
        <begin position="203"/>
        <end position="278"/>
    </location>
</feature>
<comment type="similarity">
    <text evidence="3">Belongs to the [NiFe]/[NiFeSe] hydrogenase small subunit family.</text>
</comment>
<dbReference type="GO" id="GO:0009375">
    <property type="term" value="C:ferredoxin hydrogenase complex"/>
    <property type="evidence" value="ECO:0007669"/>
    <property type="project" value="InterPro"/>
</dbReference>
<proteinExistence type="inferred from homology"/>
<evidence type="ECO:0000256" key="2">
    <source>
        <dbReference type="ARBA" id="ARBA00004196"/>
    </source>
</evidence>
<evidence type="ECO:0000256" key="4">
    <source>
        <dbReference type="ARBA" id="ARBA00022485"/>
    </source>
</evidence>
<feature type="domain" description="NADH:ubiquinone oxidoreductase-like 20kDa subunit" evidence="11">
    <location>
        <begin position="17"/>
        <end position="181"/>
    </location>
</feature>
<evidence type="ECO:0000256" key="10">
    <source>
        <dbReference type="SAM" id="MobiDB-lite"/>
    </source>
</evidence>
<comment type="subcellular location">
    <subcellularLocation>
        <location evidence="2">Cell envelope</location>
    </subcellularLocation>
</comment>
<dbReference type="GO" id="GO:0009055">
    <property type="term" value="F:electron transfer activity"/>
    <property type="evidence" value="ECO:0007669"/>
    <property type="project" value="TreeGrafter"/>
</dbReference>
<dbReference type="GO" id="GO:0009061">
    <property type="term" value="P:anaerobic respiration"/>
    <property type="evidence" value="ECO:0007669"/>
    <property type="project" value="TreeGrafter"/>
</dbReference>
<evidence type="ECO:0000259" key="11">
    <source>
        <dbReference type="Pfam" id="PF01058"/>
    </source>
</evidence>
<dbReference type="GO" id="GO:0044569">
    <property type="term" value="C:[Ni-Fe] hydrogenase complex"/>
    <property type="evidence" value="ECO:0007669"/>
    <property type="project" value="TreeGrafter"/>
</dbReference>
<dbReference type="GO" id="GO:0033748">
    <property type="term" value="F:hydrogenase (acceptor) activity"/>
    <property type="evidence" value="ECO:0007669"/>
    <property type="project" value="UniProtKB-EC"/>
</dbReference>
<comment type="cofactor">
    <cofactor evidence="1">
        <name>[4Fe-4S] cluster</name>
        <dbReference type="ChEBI" id="CHEBI:49883"/>
    </cofactor>
</comment>
<dbReference type="SUPFAM" id="SSF56770">
    <property type="entry name" value="HydA/Nqo6-like"/>
    <property type="match status" value="1"/>
</dbReference>
<feature type="compositionally biased region" description="Basic and acidic residues" evidence="10">
    <location>
        <begin position="312"/>
        <end position="325"/>
    </location>
</feature>
<accession>A0A1J5QLZ5</accession>
<evidence type="ECO:0000256" key="5">
    <source>
        <dbReference type="ARBA" id="ARBA00022723"/>
    </source>
</evidence>
<dbReference type="GO" id="GO:0030313">
    <property type="term" value="C:cell envelope"/>
    <property type="evidence" value="ECO:0007669"/>
    <property type="project" value="UniProtKB-SubCell"/>
</dbReference>
<name>A0A1J5QLZ5_9ZZZZ</name>
<evidence type="ECO:0000259" key="12">
    <source>
        <dbReference type="Pfam" id="PF14720"/>
    </source>
</evidence>
<comment type="caution">
    <text evidence="13">The sequence shown here is derived from an EMBL/GenBank/DDBJ whole genome shotgun (WGS) entry which is preliminary data.</text>
</comment>
<dbReference type="PRINTS" id="PR00614">
    <property type="entry name" value="NIHGNASESMLL"/>
</dbReference>